<accession>A0A443JJE4</accession>
<evidence type="ECO:0000256" key="4">
    <source>
        <dbReference type="ARBA" id="ARBA00031484"/>
    </source>
</evidence>
<evidence type="ECO:0000256" key="3">
    <source>
        <dbReference type="ARBA" id="ARBA00030642"/>
    </source>
</evidence>
<dbReference type="PROSITE" id="PS50198">
    <property type="entry name" value="PPIC_PPIASE_2"/>
    <property type="match status" value="1"/>
</dbReference>
<feature type="domain" description="PpiC" evidence="6">
    <location>
        <begin position="189"/>
        <end position="285"/>
    </location>
</feature>
<dbReference type="InterPro" id="IPR000297">
    <property type="entry name" value="PPIase_PpiC"/>
</dbReference>
<protein>
    <recommendedName>
        <fullName evidence="1">Parvulin-like PPIase</fullName>
    </recommendedName>
    <alternativeName>
        <fullName evidence="3">Peptidyl-prolyl cis-trans isomerase plp</fullName>
    </alternativeName>
    <alternativeName>
        <fullName evidence="4">Rotamase plp</fullName>
    </alternativeName>
</protein>
<dbReference type="AlphaFoldDB" id="A0A443JJE4"/>
<comment type="caution">
    <text evidence="7">The sequence shown here is derived from an EMBL/GenBank/DDBJ whole genome shotgun (WGS) entry which is preliminary data.</text>
</comment>
<dbReference type="Gene3D" id="1.10.4030.10">
    <property type="entry name" value="Porin chaperone SurA, peptide-binding domain"/>
    <property type="match status" value="1"/>
</dbReference>
<evidence type="ECO:0000259" key="6">
    <source>
        <dbReference type="PROSITE" id="PS50198"/>
    </source>
</evidence>
<evidence type="ECO:0000313" key="7">
    <source>
        <dbReference type="EMBL" id="RWR20757.1"/>
    </source>
</evidence>
<evidence type="ECO:0000313" key="8">
    <source>
        <dbReference type="Proteomes" id="UP000284476"/>
    </source>
</evidence>
<keyword evidence="5 7" id="KW-0413">Isomerase</keyword>
<dbReference type="EMBL" id="SAUZ01000011">
    <property type="protein sequence ID" value="RWR20757.1"/>
    <property type="molecule type" value="Genomic_DNA"/>
</dbReference>
<reference evidence="7 8" key="2">
    <citation type="submission" date="2019-01" db="EMBL/GenBank/DDBJ databases">
        <authorList>
            <person name="Li Y."/>
        </authorList>
    </citation>
    <scope>NUCLEOTIDE SEQUENCE [LARGE SCALE GENOMIC DNA]</scope>
    <source>
        <strain evidence="7 8">SK2B-1</strain>
    </source>
</reference>
<proteinExistence type="predicted"/>
<dbReference type="SUPFAM" id="SSF109998">
    <property type="entry name" value="Triger factor/SurA peptide-binding domain-like"/>
    <property type="match status" value="1"/>
</dbReference>
<dbReference type="GO" id="GO:0003755">
    <property type="term" value="F:peptidyl-prolyl cis-trans isomerase activity"/>
    <property type="evidence" value="ECO:0007669"/>
    <property type="project" value="UniProtKB-KW"/>
</dbReference>
<dbReference type="SUPFAM" id="SSF54534">
    <property type="entry name" value="FKBP-like"/>
    <property type="match status" value="1"/>
</dbReference>
<keyword evidence="5" id="KW-0697">Rotamase</keyword>
<keyword evidence="2" id="KW-0732">Signal</keyword>
<dbReference type="InterPro" id="IPR050280">
    <property type="entry name" value="OMP_Chaperone_SurA"/>
</dbReference>
<reference evidence="7 8" key="1">
    <citation type="submission" date="2019-01" db="EMBL/GenBank/DDBJ databases">
        <title>Sinorhodobacter populi sp. nov. isolated from the symptomatic bark tissue of Populus euramericana canker.</title>
        <authorList>
            <person name="Xu G."/>
        </authorList>
    </citation>
    <scope>NUCLEOTIDE SEQUENCE [LARGE SCALE GENOMIC DNA]</scope>
    <source>
        <strain evidence="7 8">SK2B-1</strain>
    </source>
</reference>
<sequence length="432" mass="45993">MTDGREMTKMVRLTPRCRPLSAAVLALGLAAGLGWTPGSGPAAPALAQGGGLFAPVITVNGLGISRYEIEQRMRFLQLLRQSGDLRKAAEDALIEDRLRTWRAKLDGMTASPELVDEGMTEFAGRANLTKEQFIAELSRAGVSEQTFRDFVSAGVVWRDVVRARYAGRVQITEADIDRAMLVEADRGAGTRVLLSEIIIPAPPEYAAEARELAGQVSAIRGEAEFANAAQQVSASATREQGGRLQWMPLQNLPPALRPTIMALKPGEASAPIELNGAIAVFMLRGMDEGGPASTGAQTLGYALLTLGVPGSPEAAELAGRVARSAKGCDDLYTVAKSLPPSWLTRVEPAAQGAIPQDVGLALAHLDIGETTRLQRGGNEVLVMLCSREKVRPEGEAAPSRDAVRTQLLNQRMNSYADSLLADLVANAVIVRP</sequence>
<dbReference type="Proteomes" id="UP000284476">
    <property type="component" value="Unassembled WGS sequence"/>
</dbReference>
<dbReference type="PANTHER" id="PTHR47637">
    <property type="entry name" value="CHAPERONE SURA"/>
    <property type="match status" value="1"/>
</dbReference>
<dbReference type="PANTHER" id="PTHR47637:SF1">
    <property type="entry name" value="CHAPERONE SURA"/>
    <property type="match status" value="1"/>
</dbReference>
<dbReference type="InterPro" id="IPR027304">
    <property type="entry name" value="Trigger_fact/SurA_dom_sf"/>
</dbReference>
<name>A0A443JJE4_9RHOB</name>
<dbReference type="InterPro" id="IPR046357">
    <property type="entry name" value="PPIase_dom_sf"/>
</dbReference>
<gene>
    <name evidence="7" type="ORF">D2T30_10295</name>
</gene>
<dbReference type="Pfam" id="PF00639">
    <property type="entry name" value="Rotamase"/>
    <property type="match status" value="1"/>
</dbReference>
<evidence type="ECO:0000256" key="2">
    <source>
        <dbReference type="ARBA" id="ARBA00022729"/>
    </source>
</evidence>
<organism evidence="7 8">
    <name type="scientific">Paenirhodobacter populi</name>
    <dbReference type="NCBI Taxonomy" id="2306993"/>
    <lineage>
        <taxon>Bacteria</taxon>
        <taxon>Pseudomonadati</taxon>
        <taxon>Pseudomonadota</taxon>
        <taxon>Alphaproteobacteria</taxon>
        <taxon>Rhodobacterales</taxon>
        <taxon>Rhodobacter group</taxon>
        <taxon>Paenirhodobacter</taxon>
    </lineage>
</organism>
<dbReference type="Gene3D" id="3.10.50.40">
    <property type="match status" value="1"/>
</dbReference>
<evidence type="ECO:0000256" key="1">
    <source>
        <dbReference type="ARBA" id="ARBA00018370"/>
    </source>
</evidence>
<evidence type="ECO:0000256" key="5">
    <source>
        <dbReference type="PROSITE-ProRule" id="PRU00278"/>
    </source>
</evidence>